<evidence type="ECO:0000256" key="1">
    <source>
        <dbReference type="ARBA" id="ARBA00004651"/>
    </source>
</evidence>
<proteinExistence type="predicted"/>
<evidence type="ECO:0000256" key="3">
    <source>
        <dbReference type="ARBA" id="ARBA00022692"/>
    </source>
</evidence>
<feature type="transmembrane region" description="Helical" evidence="6">
    <location>
        <begin position="12"/>
        <end position="34"/>
    </location>
</feature>
<protein>
    <submittedName>
        <fullName evidence="7">Cytochrome c oxidase polypeptide IV</fullName>
    </submittedName>
</protein>
<evidence type="ECO:0000256" key="4">
    <source>
        <dbReference type="ARBA" id="ARBA00022989"/>
    </source>
</evidence>
<evidence type="ECO:0000256" key="6">
    <source>
        <dbReference type="SAM" id="Phobius"/>
    </source>
</evidence>
<name>A0A2Z4Y3W7_SUMC1</name>
<dbReference type="GO" id="GO:0005886">
    <property type="term" value="C:plasma membrane"/>
    <property type="evidence" value="ECO:0007669"/>
    <property type="project" value="UniProtKB-SubCell"/>
</dbReference>
<keyword evidence="3 6" id="KW-0812">Transmembrane</keyword>
<organism evidence="7 8">
    <name type="scientific">Sumerlaea chitinivorans</name>
    <dbReference type="NCBI Taxonomy" id="2250252"/>
    <lineage>
        <taxon>Bacteria</taxon>
        <taxon>Candidatus Sumerlaeota</taxon>
        <taxon>Candidatus Sumerlaeia</taxon>
        <taxon>Candidatus Sumerlaeales</taxon>
        <taxon>Candidatus Sumerlaeaceae</taxon>
        <taxon>Candidatus Sumerlaea</taxon>
    </lineage>
</organism>
<dbReference type="NCBIfam" id="TIGR02229">
    <property type="entry name" value="caa3_sub_IV"/>
    <property type="match status" value="1"/>
</dbReference>
<keyword evidence="5 6" id="KW-0472">Membrane</keyword>
<dbReference type="AlphaFoldDB" id="A0A2Z4Y3W7"/>
<reference evidence="7 8" key="1">
    <citation type="submission" date="2018-05" db="EMBL/GenBank/DDBJ databases">
        <title>A metagenomic window into the 2 km-deep terrestrial subsurface aquifer revealed taxonomically and functionally diverse microbial community comprising novel uncultured bacterial lineages.</title>
        <authorList>
            <person name="Kadnikov V.V."/>
            <person name="Mardanov A.V."/>
            <person name="Beletsky A.V."/>
            <person name="Banks D."/>
            <person name="Pimenov N.V."/>
            <person name="Frank Y.A."/>
            <person name="Karnachuk O.V."/>
            <person name="Ravin N.V."/>
        </authorList>
    </citation>
    <scope>NUCLEOTIDE SEQUENCE [LARGE SCALE GENOMIC DNA]</scope>
    <source>
        <strain evidence="7">BY</strain>
    </source>
</reference>
<sequence length="103" mass="11367">MNHIMPGHIVPVRVYLAVFCALVVLTVLTVKVAYVDLGLLNTPLALGIASVKAMLVVLYFMHARYSPRLILLVVIVSAFTLILLFAFTLSDYLTRGQIVLPIQ</sequence>
<accession>A0A2Z4Y3W7</accession>
<dbReference type="Proteomes" id="UP000262583">
    <property type="component" value="Chromosome"/>
</dbReference>
<dbReference type="EMBL" id="CP030759">
    <property type="protein sequence ID" value="AXA35145.1"/>
    <property type="molecule type" value="Genomic_DNA"/>
</dbReference>
<feature type="transmembrane region" description="Helical" evidence="6">
    <location>
        <begin position="69"/>
        <end position="89"/>
    </location>
</feature>
<keyword evidence="2" id="KW-1003">Cell membrane</keyword>
<dbReference type="InterPro" id="IPR005171">
    <property type="entry name" value="Cyt_c_oxidase_su4_prok"/>
</dbReference>
<evidence type="ECO:0000313" key="8">
    <source>
        <dbReference type="Proteomes" id="UP000262583"/>
    </source>
</evidence>
<comment type="subcellular location">
    <subcellularLocation>
        <location evidence="1">Cell membrane</location>
        <topology evidence="1">Multi-pass membrane protein</topology>
    </subcellularLocation>
</comment>
<evidence type="ECO:0000256" key="2">
    <source>
        <dbReference type="ARBA" id="ARBA00022475"/>
    </source>
</evidence>
<dbReference type="InterPro" id="IPR011743">
    <property type="entry name" value="Caa3_sub_IV"/>
</dbReference>
<evidence type="ECO:0000256" key="5">
    <source>
        <dbReference type="ARBA" id="ARBA00023136"/>
    </source>
</evidence>
<keyword evidence="4 6" id="KW-1133">Transmembrane helix</keyword>
<feature type="transmembrane region" description="Helical" evidence="6">
    <location>
        <begin position="40"/>
        <end position="62"/>
    </location>
</feature>
<gene>
    <name evidence="7" type="ORF">BRCON_0368</name>
</gene>
<dbReference type="Pfam" id="PF03626">
    <property type="entry name" value="COX4_pro"/>
    <property type="match status" value="1"/>
</dbReference>
<evidence type="ECO:0000313" key="7">
    <source>
        <dbReference type="EMBL" id="AXA35145.1"/>
    </source>
</evidence>
<dbReference type="KEGG" id="schv:BRCON_0368"/>